<comment type="cofactor">
    <cofactor evidence="2">
        <name>Ni(2+)</name>
        <dbReference type="ChEBI" id="CHEBI:49786"/>
    </cofactor>
</comment>
<keyword evidence="8" id="KW-0378">Hydrolase</keyword>
<name>A0ABN7AUK1_9HEMI</name>
<evidence type="ECO:0000256" key="5">
    <source>
        <dbReference type="ARBA" id="ARBA00022596"/>
    </source>
</evidence>
<evidence type="ECO:0000256" key="9">
    <source>
        <dbReference type="ARBA" id="ARBA00022840"/>
    </source>
</evidence>
<keyword evidence="17" id="KW-0418">Kinase</keyword>
<dbReference type="SUPFAM" id="SSF53067">
    <property type="entry name" value="Actin-like ATPase domain"/>
    <property type="match status" value="2"/>
</dbReference>
<evidence type="ECO:0000256" key="14">
    <source>
        <dbReference type="ARBA" id="ARBA00032948"/>
    </source>
</evidence>
<dbReference type="InterPro" id="IPR002791">
    <property type="entry name" value="ARMT1-like_metal-bd"/>
</dbReference>
<protein>
    <recommendedName>
        <fullName evidence="4">4'-phosphopantetheine phosphatase</fullName>
    </recommendedName>
    <alternativeName>
        <fullName evidence="14">Inactive pantothenic acid kinase 4</fullName>
    </alternativeName>
</protein>
<keyword evidence="18" id="KW-1185">Reference proteome</keyword>
<reference evidence="17 18" key="1">
    <citation type="submission" date="2023-09" db="EMBL/GenBank/DDBJ databases">
        <title>Nesidiocoris tenuis whole genome shotgun sequence.</title>
        <authorList>
            <person name="Shibata T."/>
            <person name="Shimoda M."/>
            <person name="Kobayashi T."/>
            <person name="Uehara T."/>
        </authorList>
    </citation>
    <scope>NUCLEOTIDE SEQUENCE [LARGE SCALE GENOMIC DNA]</scope>
    <source>
        <strain evidence="17 18">Japan</strain>
    </source>
</reference>
<proteinExistence type="predicted"/>
<dbReference type="GO" id="GO:0016301">
    <property type="term" value="F:kinase activity"/>
    <property type="evidence" value="ECO:0007669"/>
    <property type="project" value="UniProtKB-KW"/>
</dbReference>
<evidence type="ECO:0000256" key="12">
    <source>
        <dbReference type="ARBA" id="ARBA00023211"/>
    </source>
</evidence>
<sequence length="763" mass="85277">MDKKGPPTSITLPETIKVFRNLNNAKRFAIDIGGSLTKIAYYSTVSYRRPNYGVDKDSSSPSEDNNYELSETARLHFVKFETKFIEHCLDFVKANLVGTKKSMTGKIIKATGGGAFKYADLIEEKLGLKVEREDEMGCLVKGCNFLLNNISDEAFLFHRHGNPEYEFQNADPNIFPYMLVNIGSGVSILKVTSPESYERVGGTATGGGTFWGLGTLLTRAKGFDELLDLAEVGDHRNTDMLVGDVYGGDYKGHGLESDLLASAFGKVCLSAKKGQAMNFSEADIARSLLFTISNDIGQIASLYAMIHNLKKVYFGGYFLRNHPLSMHTVSFAINYWSKGQVQSLFLRHEGYLGAIGAFLKGTEQDGEEYSWAENYAWSSALEPQPAVWIDNLKGNSTCVSQLELDRDVRRTFCPLLTNPSTYIPDTVDLTTDHEARTYWLKCFEETIDKFVEAAVASQADDETAVDRAAQCKEKFIKRLHHLKNHPFAYGSLTVRGLLETIQHCIKEFDFPDPYIGIKQSENEAALSQLQYRLEYLDSLQPYQQQVELAIGMLAGNMFDWGAKAVIDMMKQEGFGLTEAIRKIPARPWVIDNLDTWIERLEGPAHRQAAIFIDNSGFDAILGMLPFARFLLSRGTKVMVCANSEPALNDVTFVELEVILQQAGVICPKIKKAVDEKRLIPMETAQIGPCLDLSRLDRKLAKRMVDVDLLVIEGMGRAVHTNLNADFTCESLRVAVIKNKWLSQRLGGDMFAAIFKYLPPVLKE</sequence>
<keyword evidence="10" id="KW-0173">Coenzyme A biosynthesis</keyword>
<comment type="catalytic activity">
    <reaction evidence="13">
        <text>(R)-4'-phospho-S-sulfopantetheine + H2O = (R)-S-sulfopantetheine + phosphate</text>
        <dbReference type="Rhea" id="RHEA:68340"/>
        <dbReference type="ChEBI" id="CHEBI:15377"/>
        <dbReference type="ChEBI" id="CHEBI:43474"/>
        <dbReference type="ChEBI" id="CHEBI:177302"/>
        <dbReference type="ChEBI" id="CHEBI:177303"/>
    </reaction>
    <physiologicalReaction direction="left-to-right" evidence="13">
        <dbReference type="Rhea" id="RHEA:68341"/>
    </physiologicalReaction>
</comment>
<dbReference type="Proteomes" id="UP001307889">
    <property type="component" value="Chromosome 6"/>
</dbReference>
<keyword evidence="17" id="KW-0808">Transferase</keyword>
<evidence type="ECO:0000256" key="8">
    <source>
        <dbReference type="ARBA" id="ARBA00022801"/>
    </source>
</evidence>
<dbReference type="SUPFAM" id="SSF111321">
    <property type="entry name" value="AF1104-like"/>
    <property type="match status" value="1"/>
</dbReference>
<gene>
    <name evidence="17" type="ORF">NTJ_08670</name>
</gene>
<evidence type="ECO:0000256" key="2">
    <source>
        <dbReference type="ARBA" id="ARBA00001967"/>
    </source>
</evidence>
<dbReference type="Pfam" id="PF01937">
    <property type="entry name" value="ARMT1-like_dom"/>
    <property type="match status" value="1"/>
</dbReference>
<comment type="cofactor">
    <cofactor evidence="1">
        <name>Mn(2+)</name>
        <dbReference type="ChEBI" id="CHEBI:29035"/>
    </cofactor>
</comment>
<keyword evidence="6" id="KW-0479">Metal-binding</keyword>
<evidence type="ECO:0000256" key="7">
    <source>
        <dbReference type="ARBA" id="ARBA00022741"/>
    </source>
</evidence>
<dbReference type="CDD" id="cd24123">
    <property type="entry name" value="ASKHA_NBD_PanK-II_Pank4"/>
    <property type="match status" value="1"/>
</dbReference>
<dbReference type="InterPro" id="IPR035073">
    <property type="entry name" value="At2g17340_3_helix_bundle"/>
</dbReference>
<evidence type="ECO:0000256" key="15">
    <source>
        <dbReference type="ARBA" id="ARBA00046055"/>
    </source>
</evidence>
<dbReference type="InterPro" id="IPR043129">
    <property type="entry name" value="ATPase_NBD"/>
</dbReference>
<dbReference type="Gene3D" id="3.30.420.510">
    <property type="match status" value="1"/>
</dbReference>
<evidence type="ECO:0000256" key="3">
    <source>
        <dbReference type="ARBA" id="ARBA00011388"/>
    </source>
</evidence>
<evidence type="ECO:0000256" key="13">
    <source>
        <dbReference type="ARBA" id="ARBA00029347"/>
    </source>
</evidence>
<dbReference type="InterPro" id="IPR004567">
    <property type="entry name" value="Type_II_PanK"/>
</dbReference>
<keyword evidence="9" id="KW-0067">ATP-binding</keyword>
<keyword evidence="5" id="KW-0533">Nickel</keyword>
<evidence type="ECO:0000256" key="10">
    <source>
        <dbReference type="ARBA" id="ARBA00022993"/>
    </source>
</evidence>
<dbReference type="PANTHER" id="PTHR12280:SF20">
    <property type="entry name" value="4'-PHOSPHOPANTETHEINE PHOSPHATASE"/>
    <property type="match status" value="1"/>
</dbReference>
<comment type="function">
    <text evidence="15">Phosphatase which shows a preference for 4'-phosphopantetheine and its oxidatively damaged forms (sulfonate or S-sulfonate), providing strong indirect evidence that the phosphatase activity pre-empts damage in the coenzyme A (CoA) pathway. Hydrolyzing excess 4'-phosphopantetheine could constitute a directed overflow mechanism to prevent its oxidation to the S-sulfonate, sulfonate, or other forms. Hydrolyzing 4'-phosphopantetheine sulfonate or S-sulfonate would forestall their conversion to inactive forms of CoA and acyl carrier protein. May play a role in the physiological regulation of CoA intracellular levels.</text>
</comment>
<dbReference type="NCBIfam" id="TIGR00555">
    <property type="entry name" value="panK_eukar"/>
    <property type="match status" value="1"/>
</dbReference>
<evidence type="ECO:0000259" key="16">
    <source>
        <dbReference type="Pfam" id="PF01937"/>
    </source>
</evidence>
<evidence type="ECO:0000256" key="11">
    <source>
        <dbReference type="ARBA" id="ARBA00023074"/>
    </source>
</evidence>
<dbReference type="Pfam" id="PF03630">
    <property type="entry name" value="Fumble"/>
    <property type="match status" value="1"/>
</dbReference>
<evidence type="ECO:0000313" key="17">
    <source>
        <dbReference type="EMBL" id="BES95861.1"/>
    </source>
</evidence>
<feature type="domain" description="Damage-control phosphatase ARMT1-like metal-binding" evidence="16">
    <location>
        <begin position="456"/>
        <end position="749"/>
    </location>
</feature>
<dbReference type="Gene3D" id="3.30.420.40">
    <property type="match status" value="1"/>
</dbReference>
<organism evidence="17 18">
    <name type="scientific">Nesidiocoris tenuis</name>
    <dbReference type="NCBI Taxonomy" id="355587"/>
    <lineage>
        <taxon>Eukaryota</taxon>
        <taxon>Metazoa</taxon>
        <taxon>Ecdysozoa</taxon>
        <taxon>Arthropoda</taxon>
        <taxon>Hexapoda</taxon>
        <taxon>Insecta</taxon>
        <taxon>Pterygota</taxon>
        <taxon>Neoptera</taxon>
        <taxon>Paraneoptera</taxon>
        <taxon>Hemiptera</taxon>
        <taxon>Heteroptera</taxon>
        <taxon>Panheteroptera</taxon>
        <taxon>Cimicomorpha</taxon>
        <taxon>Miridae</taxon>
        <taxon>Dicyphina</taxon>
        <taxon>Nesidiocoris</taxon>
    </lineage>
</organism>
<keyword evidence="11" id="KW-0944">Nitration</keyword>
<keyword evidence="12" id="KW-0464">Manganese</keyword>
<evidence type="ECO:0000256" key="1">
    <source>
        <dbReference type="ARBA" id="ARBA00001936"/>
    </source>
</evidence>
<dbReference type="EMBL" id="AP028914">
    <property type="protein sequence ID" value="BES95861.1"/>
    <property type="molecule type" value="Genomic_DNA"/>
</dbReference>
<evidence type="ECO:0000313" key="18">
    <source>
        <dbReference type="Proteomes" id="UP001307889"/>
    </source>
</evidence>
<evidence type="ECO:0000256" key="4">
    <source>
        <dbReference type="ARBA" id="ARBA00019490"/>
    </source>
</evidence>
<keyword evidence="7" id="KW-0547">Nucleotide-binding</keyword>
<dbReference type="Gene3D" id="3.40.50.10880">
    <property type="entry name" value="Uncharacterised protein PF01937, DUF89, domain 3"/>
    <property type="match status" value="1"/>
</dbReference>
<evidence type="ECO:0000256" key="6">
    <source>
        <dbReference type="ARBA" id="ARBA00022723"/>
    </source>
</evidence>
<dbReference type="Gene3D" id="1.20.1700.10">
    <property type="entry name" value="AF1104-like"/>
    <property type="match status" value="1"/>
</dbReference>
<comment type="subunit">
    <text evidence="3">Homodimer. Interacts with PKM.</text>
</comment>
<accession>A0ABN7AUK1</accession>
<dbReference type="PANTHER" id="PTHR12280">
    <property type="entry name" value="PANTOTHENATE KINASE"/>
    <property type="match status" value="1"/>
</dbReference>
<dbReference type="InterPro" id="IPR036075">
    <property type="entry name" value="ARMT-1-like_metal-bd_sf"/>
</dbReference>